<feature type="compositionally biased region" description="Basic and acidic residues" evidence="1">
    <location>
        <begin position="7"/>
        <end position="16"/>
    </location>
</feature>
<evidence type="ECO:0000313" key="3">
    <source>
        <dbReference type="Proteomes" id="UP000193804"/>
    </source>
</evidence>
<keyword evidence="3" id="KW-1185">Reference proteome</keyword>
<proteinExistence type="predicted"/>
<accession>A0A1X7IH60</accession>
<dbReference type="AlphaFoldDB" id="A0A1X7IH60"/>
<dbReference type="EMBL" id="FXAW01000001">
    <property type="protein sequence ID" value="SMG13754.1"/>
    <property type="molecule type" value="Genomic_DNA"/>
</dbReference>
<evidence type="ECO:0000256" key="1">
    <source>
        <dbReference type="SAM" id="MobiDB-lite"/>
    </source>
</evidence>
<evidence type="ECO:0000313" key="2">
    <source>
        <dbReference type="EMBL" id="SMG13754.1"/>
    </source>
</evidence>
<reference evidence="3" key="1">
    <citation type="submission" date="2017-04" db="EMBL/GenBank/DDBJ databases">
        <authorList>
            <person name="Varghese N."/>
            <person name="Submissions S."/>
        </authorList>
    </citation>
    <scope>NUCLEOTIDE SEQUENCE [LARGE SCALE GENOMIC DNA]</scope>
    <source>
        <strain evidence="3">DSM 4125</strain>
    </source>
</reference>
<sequence length="49" mass="5588">MPVKHTLTKEIHKETKSGTTGCSTSIKEYPSQWVYTRNKITCEKSGCRN</sequence>
<name>A0A1X7IH60_9BACT</name>
<feature type="region of interest" description="Disordered" evidence="1">
    <location>
        <begin position="1"/>
        <end position="22"/>
    </location>
</feature>
<protein>
    <submittedName>
        <fullName evidence="2">Uncharacterized protein</fullName>
    </submittedName>
</protein>
<organism evidence="2 3">
    <name type="scientific">Marivirga sericea</name>
    <dbReference type="NCBI Taxonomy" id="1028"/>
    <lineage>
        <taxon>Bacteria</taxon>
        <taxon>Pseudomonadati</taxon>
        <taxon>Bacteroidota</taxon>
        <taxon>Cytophagia</taxon>
        <taxon>Cytophagales</taxon>
        <taxon>Marivirgaceae</taxon>
        <taxon>Marivirga</taxon>
    </lineage>
</organism>
<gene>
    <name evidence="2" type="ORF">SAMN05661096_00626</name>
</gene>
<dbReference type="Proteomes" id="UP000193804">
    <property type="component" value="Unassembled WGS sequence"/>
</dbReference>